<organism evidence="14 15">
    <name type="scientific">Oldenlandia corymbosa var. corymbosa</name>
    <dbReference type="NCBI Taxonomy" id="529605"/>
    <lineage>
        <taxon>Eukaryota</taxon>
        <taxon>Viridiplantae</taxon>
        <taxon>Streptophyta</taxon>
        <taxon>Embryophyta</taxon>
        <taxon>Tracheophyta</taxon>
        <taxon>Spermatophyta</taxon>
        <taxon>Magnoliopsida</taxon>
        <taxon>eudicotyledons</taxon>
        <taxon>Gunneridae</taxon>
        <taxon>Pentapetalae</taxon>
        <taxon>asterids</taxon>
        <taxon>lamiids</taxon>
        <taxon>Gentianales</taxon>
        <taxon>Rubiaceae</taxon>
        <taxon>Rubioideae</taxon>
        <taxon>Spermacoceae</taxon>
        <taxon>Hedyotis-Oldenlandia complex</taxon>
        <taxon>Oldenlandia</taxon>
    </lineage>
</organism>
<feature type="domain" description="NB-ARC" evidence="11">
    <location>
        <begin position="94"/>
        <end position="262"/>
    </location>
</feature>
<dbReference type="Pfam" id="PF00931">
    <property type="entry name" value="NB-ARC"/>
    <property type="match status" value="1"/>
</dbReference>
<comment type="function">
    <text evidence="1">Confers resistance to late blight (Phytophthora infestans) races carrying the avirulence gene Avr1. Resistance proteins guard the plant against pathogens that contain an appropriate avirulence protein via an indirect interaction with this avirulence protein. That triggers a defense system including the hypersensitive response, which restricts the pathogen growth.</text>
</comment>
<dbReference type="Gene3D" id="1.10.8.430">
    <property type="entry name" value="Helical domain of apoptotic protease-activating factors"/>
    <property type="match status" value="1"/>
</dbReference>
<keyword evidence="10" id="KW-0067">ATP-binding</keyword>
<dbReference type="Pfam" id="PF23598">
    <property type="entry name" value="LRR_14"/>
    <property type="match status" value="1"/>
</dbReference>
<gene>
    <name evidence="14" type="ORF">OLC1_LOCUS11433</name>
</gene>
<evidence type="ECO:0000259" key="13">
    <source>
        <dbReference type="Pfam" id="PF23598"/>
    </source>
</evidence>
<dbReference type="GO" id="GO:0005737">
    <property type="term" value="C:cytoplasm"/>
    <property type="evidence" value="ECO:0007669"/>
    <property type="project" value="UniProtKB-SubCell"/>
</dbReference>
<dbReference type="Proteomes" id="UP001161247">
    <property type="component" value="Chromosome 4"/>
</dbReference>
<dbReference type="PRINTS" id="PR00364">
    <property type="entry name" value="DISEASERSIST"/>
</dbReference>
<dbReference type="InterPro" id="IPR036388">
    <property type="entry name" value="WH-like_DNA-bd_sf"/>
</dbReference>
<dbReference type="GO" id="GO:0005524">
    <property type="term" value="F:ATP binding"/>
    <property type="evidence" value="ECO:0007669"/>
    <property type="project" value="UniProtKB-KW"/>
</dbReference>
<dbReference type="FunFam" id="1.10.10.10:FF:000322">
    <property type="entry name" value="Probable disease resistance protein At1g63360"/>
    <property type="match status" value="1"/>
</dbReference>
<dbReference type="Gene3D" id="1.10.10.10">
    <property type="entry name" value="Winged helix-like DNA-binding domain superfamily/Winged helix DNA-binding domain"/>
    <property type="match status" value="1"/>
</dbReference>
<evidence type="ECO:0000259" key="12">
    <source>
        <dbReference type="Pfam" id="PF23559"/>
    </source>
</evidence>
<comment type="subcellular location">
    <subcellularLocation>
        <location evidence="2">Cytoplasm</location>
    </subcellularLocation>
</comment>
<protein>
    <submittedName>
        <fullName evidence="14">OLC1v1000161C1</fullName>
    </submittedName>
</protein>
<dbReference type="PANTHER" id="PTHR23155:SF1152">
    <property type="entry name" value="AAA+ ATPASE DOMAIN-CONTAINING PROTEIN"/>
    <property type="match status" value="1"/>
</dbReference>
<dbReference type="InterPro" id="IPR027417">
    <property type="entry name" value="P-loop_NTPase"/>
</dbReference>
<dbReference type="InterPro" id="IPR058922">
    <property type="entry name" value="WHD_DRP"/>
</dbReference>
<keyword evidence="8" id="KW-0547">Nucleotide-binding</keyword>
<evidence type="ECO:0000313" key="15">
    <source>
        <dbReference type="Proteomes" id="UP001161247"/>
    </source>
</evidence>
<dbReference type="FunFam" id="3.40.50.300:FF:001091">
    <property type="entry name" value="Probable disease resistance protein At1g61300"/>
    <property type="match status" value="1"/>
</dbReference>
<evidence type="ECO:0000259" key="11">
    <source>
        <dbReference type="Pfam" id="PF00931"/>
    </source>
</evidence>
<evidence type="ECO:0000313" key="14">
    <source>
        <dbReference type="EMBL" id="CAI9101981.1"/>
    </source>
</evidence>
<keyword evidence="9" id="KW-0611">Plant defense</keyword>
<comment type="similarity">
    <text evidence="3">Belongs to the disease resistance NB-LRR family.</text>
</comment>
<dbReference type="Gene3D" id="3.40.50.300">
    <property type="entry name" value="P-loop containing nucleotide triphosphate hydrolases"/>
    <property type="match status" value="1"/>
</dbReference>
<evidence type="ECO:0000256" key="7">
    <source>
        <dbReference type="ARBA" id="ARBA00022737"/>
    </source>
</evidence>
<dbReference type="InterPro" id="IPR044974">
    <property type="entry name" value="Disease_R_plants"/>
</dbReference>
<sequence length="821" mass="93037">MKEASQGLHTQLADLAYQAEHVIDLVLGDEKTVVQHSLWLFHLAKSIRRIKMQLADIDGNSACSDGVDNSPKGFIPNMSYIPSTSIDEVMVGLKDQKEEIICLLTRGSHQRDIISIVGMPGIGKTTFADNVVKSPSVMYHFPIRARCCVSQTYKKRDLLLDVLSHIITVESNTYAMSDSDLEQLLYRKLKGQRYLIIMDDMWSTKAWDDLKLSFPDDKNGSRILITSRLRDVVSRISHPYPLPALSKEESWEFLKLKLFGKEECPQELVEIGQQIAESCHGLPLAIGAIAGFLDRNCGKSKDLWKQTAESVSSTIINDPETKCKKILELSYDHLPDFLKACLLYIGAFPEDKDVPVWRLQWLWIAEGFVCEPESGDLEDVAEKYLMDLTGRSLVIVAKRGSNGKVKACRVHDLVHDLCLLKAEEERFLLPISANDKPYSSFEALDYGVLYEHFNTSNSISYEQYRLSFCVDREQFVLSRPCGPFVRSLIFSAATDMSPSCSYDVSFISSNFERLRVLDLEHINMGSSFINGIELLIDLKYLAICGDIESIPPSLSKLQNLEILLVKGLKKKVALPDTIWRMEKLRHVHVSNHAIFTLPNAEKGKSSFQLNRLVTLSLPYFSLGEKTNETIIKFLNLRRLKCVFSEPRDFSENFCWASELKSLSQLQALKISYYGKGLNSDEWNLPSGLKELTLSKFRLSRDHLSEIGRLQNLEVLKLISCAFEEPSWEMSEGEFPSLKFLELKNLNIIHWDASSDHLPQLQQLVLRNCQQLDEVPLDLVSIPTLTRIEIQSCGDSVEASVREIEEQGIEGINIVIHNSHFG</sequence>
<dbReference type="GO" id="GO:0051607">
    <property type="term" value="P:defense response to virus"/>
    <property type="evidence" value="ECO:0007669"/>
    <property type="project" value="UniProtKB-ARBA"/>
</dbReference>
<evidence type="ECO:0000256" key="4">
    <source>
        <dbReference type="ARBA" id="ARBA00022490"/>
    </source>
</evidence>
<dbReference type="Pfam" id="PF23559">
    <property type="entry name" value="WHD_DRP"/>
    <property type="match status" value="1"/>
</dbReference>
<evidence type="ECO:0000256" key="2">
    <source>
        <dbReference type="ARBA" id="ARBA00004496"/>
    </source>
</evidence>
<evidence type="ECO:0000256" key="10">
    <source>
        <dbReference type="ARBA" id="ARBA00022840"/>
    </source>
</evidence>
<accession>A0AAV1D239</accession>
<evidence type="ECO:0000256" key="1">
    <source>
        <dbReference type="ARBA" id="ARBA00002074"/>
    </source>
</evidence>
<dbReference type="AlphaFoldDB" id="A0AAV1D239"/>
<feature type="domain" description="Disease resistance R13L4/SHOC-2-like LRR" evidence="13">
    <location>
        <begin position="502"/>
        <end position="697"/>
    </location>
</feature>
<keyword evidence="4" id="KW-0963">Cytoplasm</keyword>
<dbReference type="EMBL" id="OX459121">
    <property type="protein sequence ID" value="CAI9101981.1"/>
    <property type="molecule type" value="Genomic_DNA"/>
</dbReference>
<proteinExistence type="inferred from homology"/>
<dbReference type="PANTHER" id="PTHR23155">
    <property type="entry name" value="DISEASE RESISTANCE PROTEIN RP"/>
    <property type="match status" value="1"/>
</dbReference>
<dbReference type="InterPro" id="IPR002182">
    <property type="entry name" value="NB-ARC"/>
</dbReference>
<dbReference type="InterPro" id="IPR055414">
    <property type="entry name" value="LRR_R13L4/SHOC2-like"/>
</dbReference>
<evidence type="ECO:0000256" key="5">
    <source>
        <dbReference type="ARBA" id="ARBA00022614"/>
    </source>
</evidence>
<feature type="domain" description="Disease resistance protein winged helix" evidence="12">
    <location>
        <begin position="348"/>
        <end position="418"/>
    </location>
</feature>
<keyword evidence="7" id="KW-0677">Repeat</keyword>
<evidence type="ECO:0000256" key="3">
    <source>
        <dbReference type="ARBA" id="ARBA00008894"/>
    </source>
</evidence>
<name>A0AAV1D239_OLDCO</name>
<dbReference type="GO" id="GO:0043531">
    <property type="term" value="F:ADP binding"/>
    <property type="evidence" value="ECO:0007669"/>
    <property type="project" value="InterPro"/>
</dbReference>
<evidence type="ECO:0000256" key="6">
    <source>
        <dbReference type="ARBA" id="ARBA00022667"/>
    </source>
</evidence>
<keyword evidence="15" id="KW-1185">Reference proteome</keyword>
<reference evidence="14" key="1">
    <citation type="submission" date="2023-03" db="EMBL/GenBank/DDBJ databases">
        <authorList>
            <person name="Julca I."/>
        </authorList>
    </citation>
    <scope>NUCLEOTIDE SEQUENCE</scope>
</reference>
<evidence type="ECO:0000256" key="8">
    <source>
        <dbReference type="ARBA" id="ARBA00022741"/>
    </source>
</evidence>
<dbReference type="SUPFAM" id="SSF52058">
    <property type="entry name" value="L domain-like"/>
    <property type="match status" value="1"/>
</dbReference>
<keyword evidence="6" id="KW-0381">Hypersensitive response</keyword>
<dbReference type="Gene3D" id="3.80.10.10">
    <property type="entry name" value="Ribonuclease Inhibitor"/>
    <property type="match status" value="1"/>
</dbReference>
<dbReference type="SUPFAM" id="SSF52540">
    <property type="entry name" value="P-loop containing nucleoside triphosphate hydrolases"/>
    <property type="match status" value="1"/>
</dbReference>
<dbReference type="InterPro" id="IPR032675">
    <property type="entry name" value="LRR_dom_sf"/>
</dbReference>
<dbReference type="InterPro" id="IPR042197">
    <property type="entry name" value="Apaf_helical"/>
</dbReference>
<dbReference type="GO" id="GO:0009626">
    <property type="term" value="P:plant-type hypersensitive response"/>
    <property type="evidence" value="ECO:0007669"/>
    <property type="project" value="UniProtKB-KW"/>
</dbReference>
<keyword evidence="5" id="KW-0433">Leucine-rich repeat</keyword>
<evidence type="ECO:0000256" key="9">
    <source>
        <dbReference type="ARBA" id="ARBA00022821"/>
    </source>
</evidence>